<sequence length="155" mass="17338">MRINEIKISEHFMLYEFEDRADGNVVVLHPMQVIRLEELHLACSESLGREVAVYITCGTRTQASNRKLAGLLGWTDQGGLVSRTSKHLPKFGGIASDLHVVDKEFGQLMPTLKVADLARPLFDVVIDHYPTHIHVDLRNSSKPYSPDAETSETTP</sequence>
<reference evidence="1" key="1">
    <citation type="journal article" date="2015" name="Nature">
        <title>Complex archaea that bridge the gap between prokaryotes and eukaryotes.</title>
        <authorList>
            <person name="Spang A."/>
            <person name="Saw J.H."/>
            <person name="Jorgensen S.L."/>
            <person name="Zaremba-Niedzwiedzka K."/>
            <person name="Martijn J."/>
            <person name="Lind A.E."/>
            <person name="van Eijk R."/>
            <person name="Schleper C."/>
            <person name="Guy L."/>
            <person name="Ettema T.J."/>
        </authorList>
    </citation>
    <scope>NUCLEOTIDE SEQUENCE</scope>
</reference>
<dbReference type="EMBL" id="LAZR01002991">
    <property type="protein sequence ID" value="KKN23249.1"/>
    <property type="molecule type" value="Genomic_DNA"/>
</dbReference>
<dbReference type="Gene3D" id="3.30.1380.10">
    <property type="match status" value="1"/>
</dbReference>
<gene>
    <name evidence="1" type="ORF">LCGC14_0906940</name>
</gene>
<protein>
    <recommendedName>
        <fullName evidence="2">Peptidase M15A C-terminal domain-containing protein</fullName>
    </recommendedName>
</protein>
<name>A0A0F9NZF5_9ZZZZ</name>
<dbReference type="InterPro" id="IPR009045">
    <property type="entry name" value="Zn_M74/Hedgehog-like"/>
</dbReference>
<evidence type="ECO:0000313" key="1">
    <source>
        <dbReference type="EMBL" id="KKN23249.1"/>
    </source>
</evidence>
<organism evidence="1">
    <name type="scientific">marine sediment metagenome</name>
    <dbReference type="NCBI Taxonomy" id="412755"/>
    <lineage>
        <taxon>unclassified sequences</taxon>
        <taxon>metagenomes</taxon>
        <taxon>ecological metagenomes</taxon>
    </lineage>
</organism>
<evidence type="ECO:0008006" key="2">
    <source>
        <dbReference type="Google" id="ProtNLM"/>
    </source>
</evidence>
<comment type="caution">
    <text evidence="1">The sequence shown here is derived from an EMBL/GenBank/DDBJ whole genome shotgun (WGS) entry which is preliminary data.</text>
</comment>
<dbReference type="AlphaFoldDB" id="A0A0F9NZF5"/>
<accession>A0A0F9NZF5</accession>
<proteinExistence type="predicted"/>